<evidence type="ECO:0000256" key="1">
    <source>
        <dbReference type="SAM" id="MobiDB-lite"/>
    </source>
</evidence>
<keyword evidence="3" id="KW-1185">Reference proteome</keyword>
<proteinExistence type="predicted"/>
<gene>
    <name evidence="2" type="ORF">GJ744_009651</name>
</gene>
<reference evidence="2" key="1">
    <citation type="submission" date="2020-02" db="EMBL/GenBank/DDBJ databases">
        <authorList>
            <person name="Palmer J.M."/>
        </authorList>
    </citation>
    <scope>NUCLEOTIDE SEQUENCE</scope>
    <source>
        <strain evidence="2">EPUS1.4</strain>
        <tissue evidence="2">Thallus</tissue>
    </source>
</reference>
<evidence type="ECO:0000313" key="3">
    <source>
        <dbReference type="Proteomes" id="UP000606974"/>
    </source>
</evidence>
<sequence length="91" mass="10620">MEDCVFLHRIHQARGDAENVDDELWEWAYGETELYWAMGREDEWDTRKTRAMRTMGMTRTTGTTKTGRTSEDKEDDQGGVQVRKGFNPSKD</sequence>
<dbReference type="EMBL" id="JAACFV010000059">
    <property type="protein sequence ID" value="KAF7508069.1"/>
    <property type="molecule type" value="Genomic_DNA"/>
</dbReference>
<dbReference type="Proteomes" id="UP000606974">
    <property type="component" value="Unassembled WGS sequence"/>
</dbReference>
<dbReference type="AlphaFoldDB" id="A0A8H7AIK6"/>
<feature type="compositionally biased region" description="Low complexity" evidence="1">
    <location>
        <begin position="52"/>
        <end position="67"/>
    </location>
</feature>
<feature type="region of interest" description="Disordered" evidence="1">
    <location>
        <begin position="52"/>
        <end position="91"/>
    </location>
</feature>
<protein>
    <submittedName>
        <fullName evidence="2">Uncharacterized protein</fullName>
    </submittedName>
</protein>
<comment type="caution">
    <text evidence="2">The sequence shown here is derived from an EMBL/GenBank/DDBJ whole genome shotgun (WGS) entry which is preliminary data.</text>
</comment>
<evidence type="ECO:0000313" key="2">
    <source>
        <dbReference type="EMBL" id="KAF7508069.1"/>
    </source>
</evidence>
<organism evidence="2 3">
    <name type="scientific">Endocarpon pusillum</name>
    <dbReference type="NCBI Taxonomy" id="364733"/>
    <lineage>
        <taxon>Eukaryota</taxon>
        <taxon>Fungi</taxon>
        <taxon>Dikarya</taxon>
        <taxon>Ascomycota</taxon>
        <taxon>Pezizomycotina</taxon>
        <taxon>Eurotiomycetes</taxon>
        <taxon>Chaetothyriomycetidae</taxon>
        <taxon>Verrucariales</taxon>
        <taxon>Verrucariaceae</taxon>
        <taxon>Endocarpon</taxon>
    </lineage>
</organism>
<accession>A0A8H7AIK6</accession>
<name>A0A8H7AIK6_9EURO</name>